<proteinExistence type="predicted"/>
<feature type="domain" description="DUF4435" evidence="1">
    <location>
        <begin position="44"/>
        <end position="279"/>
    </location>
</feature>
<sequence length="348" mass="41202">MVRDKRRFGKTANNYKLEDIWADSEEISGTIQKMETNYPTLKKKIFVITEGPYDYEFYSRFFSVDICEIRFANSKKNVISILNKINENMPNKASDSIIGIVDRDFSFFTNNCEQKMESEKDPSFFIENLFMTDTHDIETMIISEDLIKKILDYYKTRTAGGSFQRSMLSAVRQKDILTQLVESCRLLGLSLYVNEKYGLNMTFKHINCKKKNAFLEFTDTSDIRFDEEKFLSLIYKRNTDKFDKFKTALSAELSGDTDYFSHPMQICRGHDLICVLLADINANYPQISGEKVRSRDLERLFRNFYDRNEFFRTELFKKIKKWADDNKEDIREPLFRNSEKKLREYSYS</sequence>
<dbReference type="GeneID" id="79948898"/>
<protein>
    <submittedName>
        <fullName evidence="2">DUF4435 domain-containing protein</fullName>
    </submittedName>
</protein>
<dbReference type="RefSeq" id="WP_278099810.1">
    <property type="nucleotide sequence ID" value="NZ_CP091092.1"/>
</dbReference>
<organism evidence="2 3">
    <name type="scientific">Methanomicrobium antiquum</name>
    <dbReference type="NCBI Taxonomy" id="487686"/>
    <lineage>
        <taxon>Archaea</taxon>
        <taxon>Methanobacteriati</taxon>
        <taxon>Methanobacteriota</taxon>
        <taxon>Stenosarchaea group</taxon>
        <taxon>Methanomicrobia</taxon>
        <taxon>Methanomicrobiales</taxon>
        <taxon>Methanomicrobiaceae</taxon>
        <taxon>Methanomicrobium</taxon>
    </lineage>
</organism>
<name>A0AAF0JTY8_9EURY</name>
<dbReference type="InterPro" id="IPR029492">
    <property type="entry name" value="DUF4435"/>
</dbReference>
<keyword evidence="3" id="KW-1185">Reference proteome</keyword>
<evidence type="ECO:0000259" key="1">
    <source>
        <dbReference type="Pfam" id="PF14491"/>
    </source>
</evidence>
<dbReference type="Pfam" id="PF14491">
    <property type="entry name" value="DUF4435"/>
    <property type="match status" value="1"/>
</dbReference>
<dbReference type="AlphaFoldDB" id="A0AAF0JTY8"/>
<accession>A0AAF0JTY8</accession>
<evidence type="ECO:0000313" key="3">
    <source>
        <dbReference type="Proteomes" id="UP001218895"/>
    </source>
</evidence>
<dbReference type="EMBL" id="CP091092">
    <property type="protein sequence ID" value="WFN36973.1"/>
    <property type="molecule type" value="Genomic_DNA"/>
</dbReference>
<evidence type="ECO:0000313" key="2">
    <source>
        <dbReference type="EMBL" id="WFN36973.1"/>
    </source>
</evidence>
<dbReference type="Proteomes" id="UP001218895">
    <property type="component" value="Chromosome"/>
</dbReference>
<dbReference type="KEGG" id="manq:L1994_00840"/>
<reference evidence="2" key="1">
    <citation type="submission" date="2022-01" db="EMBL/GenBank/DDBJ databases">
        <title>Complete genome of Methanomicrobium antiquum DSM 21220.</title>
        <authorList>
            <person name="Chen S.-C."/>
            <person name="You Y.-T."/>
            <person name="Zhou Y.-Z."/>
            <person name="Lai M.-C."/>
        </authorList>
    </citation>
    <scope>NUCLEOTIDE SEQUENCE</scope>
    <source>
        <strain evidence="2">DSM 21220</strain>
    </source>
</reference>
<gene>
    <name evidence="2" type="ORF">L1994_00840</name>
</gene>